<dbReference type="AlphaFoldDB" id="A0A392RSX9"/>
<protein>
    <submittedName>
        <fullName evidence="1">Uncharacterized protein</fullName>
    </submittedName>
</protein>
<proteinExistence type="predicted"/>
<comment type="caution">
    <text evidence="1">The sequence shown here is derived from an EMBL/GenBank/DDBJ whole genome shotgun (WGS) entry which is preliminary data.</text>
</comment>
<feature type="non-terminal residue" evidence="1">
    <location>
        <position position="19"/>
    </location>
</feature>
<sequence length="19" mass="2134">MSGNKCELSFAKFVMENAQ</sequence>
<keyword evidence="2" id="KW-1185">Reference proteome</keyword>
<evidence type="ECO:0000313" key="1">
    <source>
        <dbReference type="EMBL" id="MCI38890.1"/>
    </source>
</evidence>
<dbReference type="Proteomes" id="UP000265520">
    <property type="component" value="Unassembled WGS sequence"/>
</dbReference>
<evidence type="ECO:0000313" key="2">
    <source>
        <dbReference type="Proteomes" id="UP000265520"/>
    </source>
</evidence>
<reference evidence="1 2" key="1">
    <citation type="journal article" date="2018" name="Front. Plant Sci.">
        <title>Red Clover (Trifolium pratense) and Zigzag Clover (T. medium) - A Picture of Genomic Similarities and Differences.</title>
        <authorList>
            <person name="Dluhosova J."/>
            <person name="Istvanek J."/>
            <person name="Nedelnik J."/>
            <person name="Repkova J."/>
        </authorList>
    </citation>
    <scope>NUCLEOTIDE SEQUENCE [LARGE SCALE GENOMIC DNA]</scope>
    <source>
        <strain evidence="2">cv. 10/8</strain>
        <tissue evidence="1">Leaf</tissue>
    </source>
</reference>
<name>A0A392RSX9_9FABA</name>
<accession>A0A392RSX9</accession>
<dbReference type="EMBL" id="LXQA010261087">
    <property type="protein sequence ID" value="MCI38890.1"/>
    <property type="molecule type" value="Genomic_DNA"/>
</dbReference>
<organism evidence="1 2">
    <name type="scientific">Trifolium medium</name>
    <dbReference type="NCBI Taxonomy" id="97028"/>
    <lineage>
        <taxon>Eukaryota</taxon>
        <taxon>Viridiplantae</taxon>
        <taxon>Streptophyta</taxon>
        <taxon>Embryophyta</taxon>
        <taxon>Tracheophyta</taxon>
        <taxon>Spermatophyta</taxon>
        <taxon>Magnoliopsida</taxon>
        <taxon>eudicotyledons</taxon>
        <taxon>Gunneridae</taxon>
        <taxon>Pentapetalae</taxon>
        <taxon>rosids</taxon>
        <taxon>fabids</taxon>
        <taxon>Fabales</taxon>
        <taxon>Fabaceae</taxon>
        <taxon>Papilionoideae</taxon>
        <taxon>50 kb inversion clade</taxon>
        <taxon>NPAAA clade</taxon>
        <taxon>Hologalegina</taxon>
        <taxon>IRL clade</taxon>
        <taxon>Trifolieae</taxon>
        <taxon>Trifolium</taxon>
    </lineage>
</organism>